<dbReference type="Proteomes" id="UP001153555">
    <property type="component" value="Unassembled WGS sequence"/>
</dbReference>
<feature type="domain" description="DUF4216" evidence="2">
    <location>
        <begin position="11"/>
        <end position="80"/>
    </location>
</feature>
<dbReference type="AlphaFoldDB" id="A0A9N7N1V0"/>
<evidence type="ECO:0000313" key="3">
    <source>
        <dbReference type="EMBL" id="CAA0819829.1"/>
    </source>
</evidence>
<dbReference type="PANTHER" id="PTHR48258:SF6">
    <property type="entry name" value="LEUCINE-RICH REPEAT DOMAIN, L DOMAIN-CONTAINING PROTEIN"/>
    <property type="match status" value="1"/>
</dbReference>
<dbReference type="PANTHER" id="PTHR48258">
    <property type="entry name" value="DUF4218 DOMAIN-CONTAINING PROTEIN-RELATED"/>
    <property type="match status" value="1"/>
</dbReference>
<accession>A0A9N7N1V0</accession>
<dbReference type="Pfam" id="PF13952">
    <property type="entry name" value="DUF4216"/>
    <property type="match status" value="1"/>
</dbReference>
<dbReference type="InterPro" id="IPR025312">
    <property type="entry name" value="DUF4216"/>
</dbReference>
<name>A0A9N7N1V0_STRHE</name>
<evidence type="ECO:0000259" key="2">
    <source>
        <dbReference type="Pfam" id="PF13952"/>
    </source>
</evidence>
<comment type="caution">
    <text evidence="3">The sequence shown here is derived from an EMBL/GenBank/DDBJ whole genome shotgun (WGS) entry which is preliminary data.</text>
</comment>
<gene>
    <name evidence="3" type="ORF">SHERM_18085</name>
</gene>
<keyword evidence="4" id="KW-1185">Reference proteome</keyword>
<protein>
    <recommendedName>
        <fullName evidence="2">DUF4216 domain-containing protein</fullName>
    </recommendedName>
</protein>
<proteinExistence type="predicted"/>
<sequence length="189" mass="22037">MYYGVLQEILELHFTDRLSVVLFRCKWYKSDRRHILQEKNIINIDISSEAYKDDQFILATQARQIFYTDDPSRSPNWRVVHEVHHTVDISPLTEVLTEVDLLHSDNSSHFSLFVDLGNLENVELHQDSMPPDHVIETSIPSFSGDAPFDMYSDDDMEDDTVDEYENIEREDQVGDEPSDDMLTEYSDSD</sequence>
<feature type="compositionally biased region" description="Acidic residues" evidence="1">
    <location>
        <begin position="151"/>
        <end position="165"/>
    </location>
</feature>
<feature type="region of interest" description="Disordered" evidence="1">
    <location>
        <begin position="138"/>
        <end position="189"/>
    </location>
</feature>
<reference evidence="3" key="1">
    <citation type="submission" date="2019-12" db="EMBL/GenBank/DDBJ databases">
        <authorList>
            <person name="Scholes J."/>
        </authorList>
    </citation>
    <scope>NUCLEOTIDE SEQUENCE</scope>
</reference>
<evidence type="ECO:0000256" key="1">
    <source>
        <dbReference type="SAM" id="MobiDB-lite"/>
    </source>
</evidence>
<dbReference type="EMBL" id="CACSLK010019758">
    <property type="protein sequence ID" value="CAA0819829.1"/>
    <property type="molecule type" value="Genomic_DNA"/>
</dbReference>
<organism evidence="3 4">
    <name type="scientific">Striga hermonthica</name>
    <name type="common">Purple witchweed</name>
    <name type="synonym">Buchnera hermonthica</name>
    <dbReference type="NCBI Taxonomy" id="68872"/>
    <lineage>
        <taxon>Eukaryota</taxon>
        <taxon>Viridiplantae</taxon>
        <taxon>Streptophyta</taxon>
        <taxon>Embryophyta</taxon>
        <taxon>Tracheophyta</taxon>
        <taxon>Spermatophyta</taxon>
        <taxon>Magnoliopsida</taxon>
        <taxon>eudicotyledons</taxon>
        <taxon>Gunneridae</taxon>
        <taxon>Pentapetalae</taxon>
        <taxon>asterids</taxon>
        <taxon>lamiids</taxon>
        <taxon>Lamiales</taxon>
        <taxon>Orobanchaceae</taxon>
        <taxon>Buchnereae</taxon>
        <taxon>Striga</taxon>
    </lineage>
</organism>
<feature type="compositionally biased region" description="Acidic residues" evidence="1">
    <location>
        <begin position="173"/>
        <end position="189"/>
    </location>
</feature>
<evidence type="ECO:0000313" key="4">
    <source>
        <dbReference type="Proteomes" id="UP001153555"/>
    </source>
</evidence>
<dbReference type="OrthoDB" id="1722527at2759"/>